<dbReference type="PANTHER" id="PTHR11113">
    <property type="entry name" value="N-ACETYLGLUCOSAMINE-6-PHOSPHATE DEACETYLASE"/>
    <property type="match status" value="1"/>
</dbReference>
<dbReference type="STRING" id="1382522.W6MLV1"/>
<reference evidence="13" key="1">
    <citation type="submission" date="2013-12" db="EMBL/GenBank/DDBJ databases">
        <authorList>
            <person name="Genoscope - CEA"/>
        </authorList>
    </citation>
    <scope>NUCLEOTIDE SEQUENCE</scope>
    <source>
        <strain evidence="13">CBS 1993</strain>
    </source>
</reference>
<feature type="binding site" evidence="11">
    <location>
        <position position="132"/>
    </location>
    <ligand>
        <name>Zn(2+)</name>
        <dbReference type="ChEBI" id="CHEBI:29105"/>
    </ligand>
</feature>
<dbReference type="OrthoDB" id="10264777at2759"/>
<feature type="binding site" evidence="10">
    <location>
        <position position="234"/>
    </location>
    <ligand>
        <name>substrate</name>
    </ligand>
</feature>
<feature type="binding site" evidence="11">
    <location>
        <position position="202"/>
    </location>
    <ligand>
        <name>Zn(2+)</name>
        <dbReference type="ChEBI" id="CHEBI:29105"/>
    </ligand>
</feature>
<organism evidence="13 14">
    <name type="scientific">Kuraishia capsulata CBS 1993</name>
    <dbReference type="NCBI Taxonomy" id="1382522"/>
    <lineage>
        <taxon>Eukaryota</taxon>
        <taxon>Fungi</taxon>
        <taxon>Dikarya</taxon>
        <taxon>Ascomycota</taxon>
        <taxon>Saccharomycotina</taxon>
        <taxon>Pichiomycetes</taxon>
        <taxon>Pichiales</taxon>
        <taxon>Pichiaceae</taxon>
        <taxon>Kuraishia</taxon>
    </lineage>
</organism>
<keyword evidence="4 11" id="KW-0479">Metal-binding</keyword>
<evidence type="ECO:0000256" key="2">
    <source>
        <dbReference type="ARBA" id="ARBA00011899"/>
    </source>
</evidence>
<evidence type="ECO:0000256" key="7">
    <source>
        <dbReference type="ARBA" id="ARBA00047647"/>
    </source>
</evidence>
<name>W6MLV1_9ASCO</name>
<keyword evidence="6 8" id="KW-0119">Carbohydrate metabolism</keyword>
<dbReference type="AlphaFoldDB" id="W6MLV1"/>
<dbReference type="SUPFAM" id="SSF51338">
    <property type="entry name" value="Composite domain of metallo-dependent hydrolases"/>
    <property type="match status" value="1"/>
</dbReference>
<comment type="catalytic activity">
    <reaction evidence="7 8">
        <text>N-acetyl-D-glucosamine 6-phosphate + H2O = D-glucosamine 6-phosphate + acetate</text>
        <dbReference type="Rhea" id="RHEA:22936"/>
        <dbReference type="ChEBI" id="CHEBI:15377"/>
        <dbReference type="ChEBI" id="CHEBI:30089"/>
        <dbReference type="ChEBI" id="CHEBI:57513"/>
        <dbReference type="ChEBI" id="CHEBI:58725"/>
        <dbReference type="EC" id="3.5.1.25"/>
    </reaction>
</comment>
<dbReference type="RefSeq" id="XP_022457868.1">
    <property type="nucleotide sequence ID" value="XM_022604048.1"/>
</dbReference>
<evidence type="ECO:0000256" key="1">
    <source>
        <dbReference type="ARBA" id="ARBA00010716"/>
    </source>
</evidence>
<dbReference type="PIRSF" id="PIRSF038994">
    <property type="entry name" value="NagA"/>
    <property type="match status" value="1"/>
</dbReference>
<comment type="similarity">
    <text evidence="1 8">Belongs to the metallo-dependent hydrolases superfamily. NagA family.</text>
</comment>
<feature type="binding site" evidence="10">
    <location>
        <begin position="315"/>
        <end position="317"/>
    </location>
    <ligand>
        <name>substrate</name>
    </ligand>
</feature>
<dbReference type="EMBL" id="HG793126">
    <property type="protein sequence ID" value="CDK25857.1"/>
    <property type="molecule type" value="Genomic_DNA"/>
</dbReference>
<dbReference type="SUPFAM" id="SSF51556">
    <property type="entry name" value="Metallo-dependent hydrolases"/>
    <property type="match status" value="1"/>
</dbReference>
<dbReference type="InterPro" id="IPR003764">
    <property type="entry name" value="GlcNAc_6-P_deAcase"/>
</dbReference>
<dbReference type="PANTHER" id="PTHR11113:SF14">
    <property type="entry name" value="N-ACETYLGLUCOSAMINE-6-PHOSPHATE DEACETYLASE"/>
    <property type="match status" value="1"/>
</dbReference>
<dbReference type="InterPro" id="IPR011059">
    <property type="entry name" value="Metal-dep_hydrolase_composite"/>
</dbReference>
<dbReference type="EC" id="3.5.1.25" evidence="2 8"/>
<evidence type="ECO:0000256" key="6">
    <source>
        <dbReference type="ARBA" id="ARBA00023277"/>
    </source>
</evidence>
<dbReference type="InterPro" id="IPR032466">
    <property type="entry name" value="Metal_Hydrolase"/>
</dbReference>
<dbReference type="GeneID" id="34519256"/>
<evidence type="ECO:0000256" key="4">
    <source>
        <dbReference type="ARBA" id="ARBA00022723"/>
    </source>
</evidence>
<accession>W6MLV1</accession>
<dbReference type="GO" id="GO:0046872">
    <property type="term" value="F:metal ion binding"/>
    <property type="evidence" value="ECO:0007669"/>
    <property type="project" value="UniProtKB-KW"/>
</dbReference>
<dbReference type="Gene3D" id="2.30.40.10">
    <property type="entry name" value="Urease, subunit C, domain 1"/>
    <property type="match status" value="1"/>
</dbReference>
<feature type="binding site" evidence="10">
    <location>
        <position position="143"/>
    </location>
    <ligand>
        <name>substrate</name>
    </ligand>
</feature>
<dbReference type="HOGENOM" id="CLU_032482_0_0_1"/>
<evidence type="ECO:0000256" key="8">
    <source>
        <dbReference type="PIRNR" id="PIRNR038994"/>
    </source>
</evidence>
<feature type="binding site" evidence="10">
    <location>
        <begin position="226"/>
        <end position="227"/>
    </location>
    <ligand>
        <name>substrate</name>
    </ligand>
</feature>
<dbReference type="GO" id="GO:0006046">
    <property type="term" value="P:N-acetylglucosamine catabolic process"/>
    <property type="evidence" value="ECO:0007669"/>
    <property type="project" value="TreeGrafter"/>
</dbReference>
<evidence type="ECO:0000256" key="5">
    <source>
        <dbReference type="ARBA" id="ARBA00022801"/>
    </source>
</evidence>
<dbReference type="NCBIfam" id="TIGR00221">
    <property type="entry name" value="nagA"/>
    <property type="match status" value="1"/>
</dbReference>
<feature type="binding site" evidence="10">
    <location>
        <position position="259"/>
    </location>
    <ligand>
        <name>substrate</name>
    </ligand>
</feature>
<dbReference type="Gene3D" id="3.20.20.140">
    <property type="entry name" value="Metal-dependent hydrolases"/>
    <property type="match status" value="1"/>
</dbReference>
<evidence type="ECO:0000256" key="3">
    <source>
        <dbReference type="ARBA" id="ARBA00018029"/>
    </source>
</evidence>
<evidence type="ECO:0000313" key="14">
    <source>
        <dbReference type="Proteomes" id="UP000019384"/>
    </source>
</evidence>
<feature type="domain" description="Amidohydrolase-related" evidence="12">
    <location>
        <begin position="50"/>
        <end position="387"/>
    </location>
</feature>
<evidence type="ECO:0000256" key="9">
    <source>
        <dbReference type="PIRSR" id="PIRSR038994-1"/>
    </source>
</evidence>
<evidence type="ECO:0000256" key="10">
    <source>
        <dbReference type="PIRSR" id="PIRSR038994-2"/>
    </source>
</evidence>
<dbReference type="GO" id="GO:0008448">
    <property type="term" value="F:N-acetylglucosamine-6-phosphate deacetylase activity"/>
    <property type="evidence" value="ECO:0007669"/>
    <property type="project" value="UniProtKB-UniRule"/>
</dbReference>
<evidence type="ECO:0000256" key="11">
    <source>
        <dbReference type="PIRSR" id="PIRSR038994-3"/>
    </source>
</evidence>
<dbReference type="InterPro" id="IPR006680">
    <property type="entry name" value="Amidohydro-rel"/>
</dbReference>
<protein>
    <recommendedName>
        <fullName evidence="3 8">N-acetylglucosamine-6-phosphate deacetylase</fullName>
        <ecNumber evidence="2 8">3.5.1.25</ecNumber>
    </recommendedName>
</protein>
<dbReference type="Proteomes" id="UP000019384">
    <property type="component" value="Unassembled WGS sequence"/>
</dbReference>
<keyword evidence="5 8" id="KW-0378">Hydrolase</keyword>
<evidence type="ECO:0000259" key="12">
    <source>
        <dbReference type="Pfam" id="PF01979"/>
    </source>
</evidence>
<proteinExistence type="inferred from homology"/>
<reference evidence="13" key="2">
    <citation type="submission" date="2014-02" db="EMBL/GenBank/DDBJ databases">
        <title>Complete DNA sequence of /Kuraishia capsulata/ illustrates novel genomic features among budding yeasts (/Saccharomycotina/).</title>
        <authorList>
            <person name="Morales L."/>
            <person name="Noel B."/>
            <person name="Porcel B."/>
            <person name="Marcet-Houben M."/>
            <person name="Hullo M-F."/>
            <person name="Sacerdot C."/>
            <person name="Tekaia F."/>
            <person name="Leh-Louis V."/>
            <person name="Despons L."/>
            <person name="Khanna V."/>
            <person name="Aury J-M."/>
            <person name="Barbe V."/>
            <person name="Couloux A."/>
            <person name="Labadie K."/>
            <person name="Pelletier E."/>
            <person name="Souciet J-L."/>
            <person name="Boekhout T."/>
            <person name="Gabaldon T."/>
            <person name="Wincker P."/>
            <person name="Dujon B."/>
        </authorList>
    </citation>
    <scope>NUCLEOTIDE SEQUENCE</scope>
    <source>
        <strain evidence="13">CBS 1993</strain>
    </source>
</reference>
<sequence length="396" mass="42921">MTIAKFTNCTLCDKGVLRHNAELYVDLVAGTIANAPVFFEGEVVDLQGMILAPGFLDIQINGCYGFDFSHFVDEESYLQGYRECLSKLLHTGVTSVCPTLVTNYPEMYARVLPLVTGSRNSDTCDSLGAHCEGPFISMNKKGCHPPECLRDAPNGFASMQEVYGSENFYEHVAIVTAAPEIEGVLGAVTELTSKGVVYSIGHTEADYATSTEAMKLGASMITHIYNAMPQPHHREPGVVGLVSDRPVTPYFGLVADGIHVHHAAAALAYHAAPERCCLVTDAMTWLGCKDGTYAWDDRFVEKKGPLLHLKGSDTIAGSATELPQCIQNLMKWCQISLAEAIGTVTNNPALSLGIKHKGYLDVGCDADLTVLDLSGNVKQVYKLGKKVFDDNLKQHL</sequence>
<feature type="binding site" evidence="11">
    <location>
        <position position="223"/>
    </location>
    <ligand>
        <name>Zn(2+)</name>
        <dbReference type="ChEBI" id="CHEBI:29105"/>
    </ligand>
</feature>
<evidence type="ECO:0000313" key="13">
    <source>
        <dbReference type="EMBL" id="CDK25857.1"/>
    </source>
</evidence>
<gene>
    <name evidence="13" type="ORF">KUCA_T00001828001</name>
</gene>
<dbReference type="Pfam" id="PF01979">
    <property type="entry name" value="Amidohydro_1"/>
    <property type="match status" value="1"/>
</dbReference>
<comment type="cofactor">
    <cofactor evidence="11">
        <name>a divalent metal cation</name>
        <dbReference type="ChEBI" id="CHEBI:60240"/>
    </cofactor>
    <text evidence="11">Binds 1 divalent metal cation per subunit.</text>
</comment>
<feature type="active site" description="Proton donor/acceptor" evidence="9">
    <location>
        <position position="281"/>
    </location>
</feature>
<keyword evidence="14" id="KW-1185">Reference proteome</keyword>